<evidence type="ECO:0000313" key="8">
    <source>
        <dbReference type="Proteomes" id="UP001055439"/>
    </source>
</evidence>
<name>A0A9E7K3C7_9LILI</name>
<feature type="transmembrane region" description="Helical" evidence="6">
    <location>
        <begin position="389"/>
        <end position="413"/>
    </location>
</feature>
<dbReference type="Pfam" id="PF00854">
    <property type="entry name" value="PTR2"/>
    <property type="match status" value="1"/>
</dbReference>
<dbReference type="Proteomes" id="UP001055439">
    <property type="component" value="Chromosome 5"/>
</dbReference>
<accession>A0A9E7K3C7</accession>
<feature type="transmembrane region" description="Helical" evidence="6">
    <location>
        <begin position="512"/>
        <end position="539"/>
    </location>
</feature>
<dbReference type="GO" id="GO:0016020">
    <property type="term" value="C:membrane"/>
    <property type="evidence" value="ECO:0007669"/>
    <property type="project" value="UniProtKB-SubCell"/>
</dbReference>
<evidence type="ECO:0000256" key="5">
    <source>
        <dbReference type="ARBA" id="ARBA00023136"/>
    </source>
</evidence>
<dbReference type="InterPro" id="IPR036259">
    <property type="entry name" value="MFS_trans_sf"/>
</dbReference>
<reference evidence="7" key="1">
    <citation type="submission" date="2022-05" db="EMBL/GenBank/DDBJ databases">
        <title>The Musa troglodytarum L. genome provides insights into the mechanism of non-climacteric behaviour and enrichment of carotenoids.</title>
        <authorList>
            <person name="Wang J."/>
        </authorList>
    </citation>
    <scope>NUCLEOTIDE SEQUENCE</scope>
    <source>
        <tissue evidence="7">Leaf</tissue>
    </source>
</reference>
<dbReference type="PANTHER" id="PTHR11654">
    <property type="entry name" value="OLIGOPEPTIDE TRANSPORTER-RELATED"/>
    <property type="match status" value="1"/>
</dbReference>
<comment type="subcellular location">
    <subcellularLocation>
        <location evidence="1">Membrane</location>
        <topology evidence="1">Multi-pass membrane protein</topology>
    </subcellularLocation>
</comment>
<feature type="transmembrane region" description="Helical" evidence="6">
    <location>
        <begin position="560"/>
        <end position="583"/>
    </location>
</feature>
<gene>
    <name evidence="7" type="ORF">MUK42_21275</name>
</gene>
<feature type="transmembrane region" description="Helical" evidence="6">
    <location>
        <begin position="471"/>
        <end position="492"/>
    </location>
</feature>
<keyword evidence="5 6" id="KW-0472">Membrane</keyword>
<dbReference type="InterPro" id="IPR000109">
    <property type="entry name" value="POT_fam"/>
</dbReference>
<feature type="transmembrane region" description="Helical" evidence="6">
    <location>
        <begin position="667"/>
        <end position="686"/>
    </location>
</feature>
<dbReference type="EMBL" id="CP097507">
    <property type="protein sequence ID" value="URE03049.1"/>
    <property type="molecule type" value="Genomic_DNA"/>
</dbReference>
<dbReference type="SUPFAM" id="SSF103473">
    <property type="entry name" value="MFS general substrate transporter"/>
    <property type="match status" value="1"/>
</dbReference>
<evidence type="ECO:0000256" key="2">
    <source>
        <dbReference type="ARBA" id="ARBA00005982"/>
    </source>
</evidence>
<feature type="transmembrane region" description="Helical" evidence="6">
    <location>
        <begin position="122"/>
        <end position="146"/>
    </location>
</feature>
<feature type="transmembrane region" description="Helical" evidence="6">
    <location>
        <begin position="245"/>
        <end position="264"/>
    </location>
</feature>
<feature type="non-terminal residue" evidence="7">
    <location>
        <position position="1"/>
    </location>
</feature>
<keyword evidence="4 6" id="KW-1133">Transmembrane helix</keyword>
<dbReference type="AlphaFoldDB" id="A0A9E7K3C7"/>
<dbReference type="CDD" id="cd17416">
    <property type="entry name" value="MFS_NPF1_2"/>
    <property type="match status" value="1"/>
</dbReference>
<evidence type="ECO:0000256" key="6">
    <source>
        <dbReference type="SAM" id="Phobius"/>
    </source>
</evidence>
<feature type="transmembrane region" description="Helical" evidence="6">
    <location>
        <begin position="270"/>
        <end position="290"/>
    </location>
</feature>
<keyword evidence="3 6" id="KW-0812">Transmembrane</keyword>
<evidence type="ECO:0000313" key="7">
    <source>
        <dbReference type="EMBL" id="URE03049.1"/>
    </source>
</evidence>
<dbReference type="Gene3D" id="1.20.1250.20">
    <property type="entry name" value="MFS general substrate transporter like domains"/>
    <property type="match status" value="1"/>
</dbReference>
<organism evidence="7 8">
    <name type="scientific">Musa troglodytarum</name>
    <name type="common">fe'i banana</name>
    <dbReference type="NCBI Taxonomy" id="320322"/>
    <lineage>
        <taxon>Eukaryota</taxon>
        <taxon>Viridiplantae</taxon>
        <taxon>Streptophyta</taxon>
        <taxon>Embryophyta</taxon>
        <taxon>Tracheophyta</taxon>
        <taxon>Spermatophyta</taxon>
        <taxon>Magnoliopsida</taxon>
        <taxon>Liliopsida</taxon>
        <taxon>Zingiberales</taxon>
        <taxon>Musaceae</taxon>
        <taxon>Musa</taxon>
    </lineage>
</organism>
<comment type="similarity">
    <text evidence="2">Belongs to the major facilitator superfamily. Proton-dependent oligopeptide transporter (POT/PTR) (TC 2.A.17) family.</text>
</comment>
<feature type="transmembrane region" description="Helical" evidence="6">
    <location>
        <begin position="433"/>
        <end position="451"/>
    </location>
</feature>
<dbReference type="GO" id="GO:0022857">
    <property type="term" value="F:transmembrane transporter activity"/>
    <property type="evidence" value="ECO:0007669"/>
    <property type="project" value="InterPro"/>
</dbReference>
<proteinExistence type="inferred from homology"/>
<keyword evidence="8" id="KW-1185">Reference proteome</keyword>
<feature type="transmembrane region" description="Helical" evidence="6">
    <location>
        <begin position="197"/>
        <end position="216"/>
    </location>
</feature>
<sequence length="728" mass="80858">CVVDLTFVPVPTFFVWSISAVSFSTLCRLSKEVELGFPISIARSLLCCVVHQKREEQGTRSMTTSTREEQPNGEAAKPVINYRGWKAMPYVIGNETFEKLGTIGTSANLLVYLTTVFHMKSVAAATLVTVFNGTTNLIPLLGAFLADTYLGRYATLGAASVASFLGMLILTLTAAVSKLHPPPCSGHGDACHGANPTQLAVLFASYVFMVIGAGGIRPCNLAFGADQFDPATEAGKRGIASFFNWYYMTFTFAMMASSTFVIYVQSNVSWSLGLAIPTAFMFISCVLFFVGTKIYVKVRPEGSPITSIAQVLVAAFRKRALKLPDDLKGSLFDPPHLSSLVSKLPHTDQFSFLDKATIITPMDDIKPDGSASDGWRLCRLQQVEQMKCLVRIIPVWSSCIIFEVPVVMTWNYAVFQALQSDRHLGHSNFEIPAATFNVFTMAAMTIWLLVYDRFVVPLLQRVTGKEGGITLLQRMGTGIALSVVMMIVAGLVEERRRSYALHKPTLGTASNGGAISSMSGLWLIPQLVIAGLSDAFNLVGQVEFYYKQFPENMRSMAGGLLFLGLACSNYLCSLIITIVHRTTGGHQKNNWLAEDLNQGRLDLLYFSIASLSALNFVFFIVCAKWYRYKTSDKDHEIALQTMEIKMHKKKEQGCGIRFHQKRSNSSVNHASSYVLLIPLFSFYYYLKLQNFYKSRMLFIVDAQTMVHPLYMLYRLISDNFHCETFCAH</sequence>
<feature type="transmembrane region" description="Helical" evidence="6">
    <location>
        <begin position="153"/>
        <end position="177"/>
    </location>
</feature>
<evidence type="ECO:0000256" key="3">
    <source>
        <dbReference type="ARBA" id="ARBA00022692"/>
    </source>
</evidence>
<evidence type="ECO:0000256" key="1">
    <source>
        <dbReference type="ARBA" id="ARBA00004141"/>
    </source>
</evidence>
<feature type="transmembrane region" description="Helical" evidence="6">
    <location>
        <begin position="603"/>
        <end position="623"/>
    </location>
</feature>
<evidence type="ECO:0000256" key="4">
    <source>
        <dbReference type="ARBA" id="ARBA00022989"/>
    </source>
</evidence>
<protein>
    <submittedName>
        <fullName evidence="7">Nitrate transporter</fullName>
    </submittedName>
</protein>
<dbReference type="OrthoDB" id="8904098at2759"/>